<organism evidence="2 3">
    <name type="scientific">Geoalkalibacter ferrihydriticus</name>
    <dbReference type="NCBI Taxonomy" id="392333"/>
    <lineage>
        <taxon>Bacteria</taxon>
        <taxon>Pseudomonadati</taxon>
        <taxon>Thermodesulfobacteriota</taxon>
        <taxon>Desulfuromonadia</taxon>
        <taxon>Desulfuromonadales</taxon>
        <taxon>Geoalkalibacteraceae</taxon>
        <taxon>Geoalkalibacter</taxon>
    </lineage>
</organism>
<dbReference type="PROSITE" id="PS50851">
    <property type="entry name" value="CHEW"/>
    <property type="match status" value="1"/>
</dbReference>
<dbReference type="AlphaFoldDB" id="A0A1G9KIV8"/>
<evidence type="ECO:0000313" key="3">
    <source>
        <dbReference type="Proteomes" id="UP000182146"/>
    </source>
</evidence>
<protein>
    <submittedName>
        <fullName evidence="2">Chemotaxis signal transduction protein</fullName>
    </submittedName>
</protein>
<dbReference type="SUPFAM" id="SSF50341">
    <property type="entry name" value="CheW-like"/>
    <property type="match status" value="1"/>
</dbReference>
<evidence type="ECO:0000259" key="1">
    <source>
        <dbReference type="PROSITE" id="PS50851"/>
    </source>
</evidence>
<reference evidence="2 3" key="1">
    <citation type="submission" date="2016-10" db="EMBL/GenBank/DDBJ databases">
        <authorList>
            <person name="de Groot N.N."/>
        </authorList>
    </citation>
    <scope>NUCLEOTIDE SEQUENCE [LARGE SCALE GENOMIC DNA]</scope>
    <source>
        <strain evidence="2 3">DSM 17813</strain>
    </source>
</reference>
<gene>
    <name evidence="2" type="ORF">SAMN05660860_00775</name>
</gene>
<dbReference type="GO" id="GO:0007165">
    <property type="term" value="P:signal transduction"/>
    <property type="evidence" value="ECO:0007669"/>
    <property type="project" value="InterPro"/>
</dbReference>
<sequence>MALSTAQVRKVLQAPRIFPLPPTNFGVTRVFFYQDELVPLLPFESLLAGESDFRQDVCFVLVARSHRGLVGLPVDRVLKVVDPAAGILVAAERKDLIGCDEDFLFAEQRYSFLDIERLLNVFPQMPGAVSVCGPKEA</sequence>
<dbReference type="GO" id="GO:0006935">
    <property type="term" value="P:chemotaxis"/>
    <property type="evidence" value="ECO:0007669"/>
    <property type="project" value="InterPro"/>
</dbReference>
<name>A0A1G9KIV8_9BACT</name>
<dbReference type="InterPro" id="IPR002545">
    <property type="entry name" value="CheW-lke_dom"/>
</dbReference>
<evidence type="ECO:0000313" key="2">
    <source>
        <dbReference type="EMBL" id="SDL49484.1"/>
    </source>
</evidence>
<proteinExistence type="predicted"/>
<dbReference type="Pfam" id="PF01584">
    <property type="entry name" value="CheW"/>
    <property type="match status" value="1"/>
</dbReference>
<dbReference type="Gene3D" id="2.40.50.180">
    <property type="entry name" value="CheA-289, Domain 4"/>
    <property type="match status" value="1"/>
</dbReference>
<dbReference type="EMBL" id="FNGU01000001">
    <property type="protein sequence ID" value="SDL49484.1"/>
    <property type="molecule type" value="Genomic_DNA"/>
</dbReference>
<dbReference type="Proteomes" id="UP000182146">
    <property type="component" value="Unassembled WGS sequence"/>
</dbReference>
<accession>A0A1G9KIV8</accession>
<dbReference type="OrthoDB" id="9790406at2"/>
<dbReference type="InterPro" id="IPR036061">
    <property type="entry name" value="CheW-like_dom_sf"/>
</dbReference>
<dbReference type="STRING" id="392333.SAMN05660860_00775"/>
<feature type="domain" description="CheW-like" evidence="1">
    <location>
        <begin position="1"/>
        <end position="124"/>
    </location>
</feature>